<evidence type="ECO:0000259" key="1">
    <source>
        <dbReference type="Pfam" id="PF00534"/>
    </source>
</evidence>
<dbReference type="GO" id="GO:1901135">
    <property type="term" value="P:carbohydrate derivative metabolic process"/>
    <property type="evidence" value="ECO:0007669"/>
    <property type="project" value="UniProtKB-ARBA"/>
</dbReference>
<reference evidence="3" key="2">
    <citation type="journal article" date="2015" name="Sci. Rep.">
        <title>Genetic analysis of capsular polysaccharide synthesis gene clusters in 79 capsular types of Klebsiella spp.</title>
        <authorList>
            <person name="Pan Y.J."/>
            <person name="Lin T.L."/>
            <person name="Chen C.T."/>
            <person name="Chen Y.Y."/>
            <person name="Hsieh P.F."/>
            <person name="Hsu C.R."/>
            <person name="Wu M.C."/>
            <person name="Wang J.T."/>
        </authorList>
    </citation>
    <scope>NUCLEOTIDE SEQUENCE</scope>
    <source>
        <strain evidence="3">8588</strain>
    </source>
</reference>
<evidence type="ECO:0000259" key="2">
    <source>
        <dbReference type="Pfam" id="PF13439"/>
    </source>
</evidence>
<proteinExistence type="predicted"/>
<dbReference type="PANTHER" id="PTHR12526">
    <property type="entry name" value="GLYCOSYLTRANSFERASE"/>
    <property type="match status" value="1"/>
</dbReference>
<keyword evidence="3" id="KW-0808">Transferase</keyword>
<reference evidence="3" key="1">
    <citation type="submission" date="2014-04" db="EMBL/GenBank/DDBJ databases">
        <authorList>
            <person name="Harrison E."/>
        </authorList>
    </citation>
    <scope>NUCLEOTIDE SEQUENCE</scope>
    <source>
        <strain evidence="3">8588</strain>
    </source>
</reference>
<dbReference type="Pfam" id="PF00534">
    <property type="entry name" value="Glycos_transf_1"/>
    <property type="match status" value="1"/>
</dbReference>
<protein>
    <submittedName>
        <fullName evidence="3">Glycosyl transferase</fullName>
    </submittedName>
</protein>
<organism evidence="3">
    <name type="scientific">Klebsiella sp. 8588</name>
    <dbReference type="NCBI Taxonomy" id="1497815"/>
    <lineage>
        <taxon>Bacteria</taxon>
        <taxon>Pseudomonadati</taxon>
        <taxon>Pseudomonadota</taxon>
        <taxon>Gammaproteobacteria</taxon>
        <taxon>Enterobacterales</taxon>
        <taxon>Enterobacteriaceae</taxon>
        <taxon>Klebsiella/Raoultella group</taxon>
        <taxon>Klebsiella</taxon>
    </lineage>
</organism>
<feature type="domain" description="Glycosyltransferase subfamily 4-like N-terminal" evidence="2">
    <location>
        <begin position="16"/>
        <end position="203"/>
    </location>
</feature>
<dbReference type="PANTHER" id="PTHR12526:SF630">
    <property type="entry name" value="GLYCOSYLTRANSFERASE"/>
    <property type="match status" value="1"/>
</dbReference>
<dbReference type="GO" id="GO:0016757">
    <property type="term" value="F:glycosyltransferase activity"/>
    <property type="evidence" value="ECO:0007669"/>
    <property type="project" value="InterPro"/>
</dbReference>
<feature type="domain" description="Glycosyl transferase family 1" evidence="1">
    <location>
        <begin position="223"/>
        <end position="367"/>
    </location>
</feature>
<dbReference type="Gene3D" id="3.40.50.2000">
    <property type="entry name" value="Glycogen Phosphorylase B"/>
    <property type="match status" value="2"/>
</dbReference>
<accession>A0A0N7KWC5</accession>
<evidence type="ECO:0000313" key="3">
    <source>
        <dbReference type="EMBL" id="BAT23737.1"/>
    </source>
</evidence>
<dbReference type="InterPro" id="IPR001296">
    <property type="entry name" value="Glyco_trans_1"/>
</dbReference>
<dbReference type="InterPro" id="IPR028098">
    <property type="entry name" value="Glyco_trans_4-like_N"/>
</dbReference>
<name>A0A0N7KWC5_9ENTR</name>
<dbReference type="Pfam" id="PF13439">
    <property type="entry name" value="Glyco_transf_4"/>
    <property type="match status" value="1"/>
</dbReference>
<dbReference type="SUPFAM" id="SSF53756">
    <property type="entry name" value="UDP-Glycosyltransferase/glycogen phosphorylase"/>
    <property type="match status" value="1"/>
</dbReference>
<dbReference type="AlphaFoldDB" id="A0A0N7KWC5"/>
<gene>
    <name evidence="3" type="primary">wcuD</name>
</gene>
<sequence>MKKILIVCRAYFPDVMGGGELSTKSLAENLKKKGYDVDVLAISDKDEFDIVDNISVHRMKFYNIYWSYDATEKKKLEKIVWHALDSNNLNGIKRIEAMLERIKPDVLISSTIEDISSIIWKIAKKKKIKVIHVLRSYSLLCINANMYKRDNCKTQCISCKTVSTLKKMNSQYVDAVVGISKYILEKHTDLGYFKKSQKKVIYNICSDVGFIPDITKNANSLKLKNNRQIVIGYLGRVHQTKGIDIIFDAMARLDDEIKDRLLFKVAGSGDKIYLSELAKLAESKMVDTQFLGSINQYDFLKQIDILIVPSKWQEPFGRVIVESMLHGVPVLVSNKGGMPELLENNEGFIFTDSISLTKKMNKFIHGEIEFNYDIVRFLPAEIVNQWYDLIEGL</sequence>
<dbReference type="EMBL" id="AB924577">
    <property type="protein sequence ID" value="BAT23737.1"/>
    <property type="molecule type" value="Genomic_DNA"/>
</dbReference>